<keyword evidence="8" id="KW-0511">Multifunctional enzyme</keyword>
<comment type="catalytic activity">
    <reaction evidence="45">
        <text>3-oxooctanoyl-[ACP] + NADPH + H(+) = (3R)-hydroxyoctanoyl-[ACP] + NADP(+)</text>
        <dbReference type="Rhea" id="RHEA:41840"/>
        <dbReference type="Rhea" id="RHEA-COMP:9633"/>
        <dbReference type="Rhea" id="RHEA-COMP:9634"/>
        <dbReference type="ChEBI" id="CHEBI:15378"/>
        <dbReference type="ChEBI" id="CHEBI:57783"/>
        <dbReference type="ChEBI" id="CHEBI:58349"/>
        <dbReference type="ChEBI" id="CHEBI:78460"/>
        <dbReference type="ChEBI" id="CHEBI:78461"/>
    </reaction>
    <physiologicalReaction direction="left-to-right" evidence="45">
        <dbReference type="Rhea" id="RHEA:41841"/>
    </physiologicalReaction>
</comment>
<comment type="catalytic activity">
    <reaction evidence="38">
        <text>hexadecanoyl-[ACP] + H2O = hexadecanoate + holo-[ACP] + H(+)</text>
        <dbReference type="Rhea" id="RHEA:41932"/>
        <dbReference type="Rhea" id="RHEA-COMP:9652"/>
        <dbReference type="Rhea" id="RHEA-COMP:9685"/>
        <dbReference type="ChEBI" id="CHEBI:7896"/>
        <dbReference type="ChEBI" id="CHEBI:15377"/>
        <dbReference type="ChEBI" id="CHEBI:15378"/>
        <dbReference type="ChEBI" id="CHEBI:64479"/>
        <dbReference type="ChEBI" id="CHEBI:78483"/>
        <dbReference type="EC" id="3.1.2.14"/>
    </reaction>
    <physiologicalReaction direction="left-to-right" evidence="38">
        <dbReference type="Rhea" id="RHEA:41933"/>
    </physiologicalReaction>
</comment>
<evidence type="ECO:0000256" key="2">
    <source>
        <dbReference type="ARBA" id="ARBA00022450"/>
    </source>
</evidence>
<evidence type="ECO:0000259" key="51">
    <source>
        <dbReference type="PROSITE" id="PS52019"/>
    </source>
</evidence>
<dbReference type="InterPro" id="IPR049391">
    <property type="entry name" value="FAS_pseudo-KR"/>
</dbReference>
<dbReference type="Pfam" id="PF08659">
    <property type="entry name" value="KR"/>
    <property type="match status" value="1"/>
</dbReference>
<dbReference type="InterPro" id="IPR032821">
    <property type="entry name" value="PKS_assoc"/>
</dbReference>
<comment type="catalytic activity">
    <reaction evidence="21">
        <text>a (3R)-hydroxyacyl-[ACP] + NADP(+) = a 3-oxoacyl-[ACP] + NADPH + H(+)</text>
        <dbReference type="Rhea" id="RHEA:17397"/>
        <dbReference type="Rhea" id="RHEA-COMP:9916"/>
        <dbReference type="Rhea" id="RHEA-COMP:9945"/>
        <dbReference type="ChEBI" id="CHEBI:15378"/>
        <dbReference type="ChEBI" id="CHEBI:57783"/>
        <dbReference type="ChEBI" id="CHEBI:58349"/>
        <dbReference type="ChEBI" id="CHEBI:78776"/>
        <dbReference type="ChEBI" id="CHEBI:78827"/>
        <dbReference type="EC" id="1.1.1.100"/>
    </reaction>
    <physiologicalReaction direction="right-to-left" evidence="21">
        <dbReference type="Rhea" id="RHEA:17399"/>
    </physiologicalReaction>
</comment>
<dbReference type="VEuPathDB" id="VectorBase:CSON007968"/>
<dbReference type="Pfam" id="PF00975">
    <property type="entry name" value="Thioesterase"/>
    <property type="match status" value="1"/>
</dbReference>
<dbReference type="Pfam" id="PF16197">
    <property type="entry name" value="KAsynt_C_assoc"/>
    <property type="match status" value="1"/>
</dbReference>
<evidence type="ECO:0000256" key="25">
    <source>
        <dbReference type="ARBA" id="ARBA00047578"/>
    </source>
</evidence>
<keyword evidence="7" id="KW-0007">Acetylation</keyword>
<evidence type="ECO:0000256" key="12">
    <source>
        <dbReference type="ARBA" id="ARBA00023388"/>
    </source>
</evidence>
<dbReference type="Pfam" id="PF00698">
    <property type="entry name" value="Acyl_transf_1"/>
    <property type="match status" value="1"/>
</dbReference>
<dbReference type="SUPFAM" id="SSF51735">
    <property type="entry name" value="NAD(P)-binding Rossmann-fold domains"/>
    <property type="match status" value="2"/>
</dbReference>
<dbReference type="CDD" id="cd08954">
    <property type="entry name" value="KR_1_FAS_SDR_x"/>
    <property type="match status" value="1"/>
</dbReference>
<evidence type="ECO:0000256" key="29">
    <source>
        <dbReference type="ARBA" id="ARBA00047961"/>
    </source>
</evidence>
<comment type="catalytic activity">
    <reaction evidence="13">
        <text>a (3R)-hydroxyacyl-[ACP] = a (2E)-enoyl-[ACP] + H2O</text>
        <dbReference type="Rhea" id="RHEA:13097"/>
        <dbReference type="Rhea" id="RHEA-COMP:9925"/>
        <dbReference type="Rhea" id="RHEA-COMP:9945"/>
        <dbReference type="ChEBI" id="CHEBI:15377"/>
        <dbReference type="ChEBI" id="CHEBI:78784"/>
        <dbReference type="ChEBI" id="CHEBI:78827"/>
        <dbReference type="EC" id="4.2.1.59"/>
    </reaction>
    <physiologicalReaction direction="left-to-right" evidence="13">
        <dbReference type="Rhea" id="RHEA:13098"/>
    </physiologicalReaction>
</comment>
<comment type="catalytic activity">
    <reaction evidence="39">
        <text>3-oxotetradecanoyl-[ACP] + NADPH + H(+) = (3R)-hydroxytetradecanoyl-[ACP] + NADP(+)</text>
        <dbReference type="Rhea" id="RHEA:41888"/>
        <dbReference type="Rhea" id="RHEA-COMP:9645"/>
        <dbReference type="Rhea" id="RHEA-COMP:9646"/>
        <dbReference type="ChEBI" id="CHEBI:15378"/>
        <dbReference type="ChEBI" id="CHEBI:57783"/>
        <dbReference type="ChEBI" id="CHEBI:58349"/>
        <dbReference type="ChEBI" id="CHEBI:78473"/>
        <dbReference type="ChEBI" id="CHEBI:78474"/>
    </reaction>
    <physiologicalReaction direction="left-to-right" evidence="39">
        <dbReference type="Rhea" id="RHEA:41889"/>
    </physiologicalReaction>
</comment>
<evidence type="ECO:0000256" key="8">
    <source>
        <dbReference type="ARBA" id="ARBA00023268"/>
    </source>
</evidence>
<dbReference type="SUPFAM" id="SSF53474">
    <property type="entry name" value="alpha/beta-Hydrolases"/>
    <property type="match status" value="1"/>
</dbReference>
<evidence type="ECO:0000256" key="10">
    <source>
        <dbReference type="ARBA" id="ARBA00023351"/>
    </source>
</evidence>
<dbReference type="CDD" id="cd05195">
    <property type="entry name" value="enoyl_red"/>
    <property type="match status" value="1"/>
</dbReference>
<evidence type="ECO:0000256" key="9">
    <source>
        <dbReference type="ARBA" id="ARBA00023332"/>
    </source>
</evidence>
<comment type="catalytic activity">
    <reaction evidence="28">
        <text>3-oxobutanoyl-[ACP] + NADPH + H(+) = (3R)-hydroxybutanoyl-[ACP] + NADP(+)</text>
        <dbReference type="Rhea" id="RHEA:41804"/>
        <dbReference type="Rhea" id="RHEA-COMP:9625"/>
        <dbReference type="Rhea" id="RHEA-COMP:9626"/>
        <dbReference type="ChEBI" id="CHEBI:15378"/>
        <dbReference type="ChEBI" id="CHEBI:57783"/>
        <dbReference type="ChEBI" id="CHEBI:58349"/>
        <dbReference type="ChEBI" id="CHEBI:78450"/>
        <dbReference type="ChEBI" id="CHEBI:78451"/>
    </reaction>
    <physiologicalReaction direction="left-to-right" evidence="28">
        <dbReference type="Rhea" id="RHEA:41805"/>
    </physiologicalReaction>
</comment>
<protein>
    <submittedName>
        <fullName evidence="52">CSON007968 protein</fullName>
    </submittedName>
</protein>
<comment type="catalytic activity">
    <reaction evidence="20">
        <text>hexanoyl-[ACP] + malonyl-[ACP] + H(+) = 3-oxooctanoyl-[ACP] + holo-[ACP] + CO2</text>
        <dbReference type="Rhea" id="RHEA:41836"/>
        <dbReference type="Rhea" id="RHEA-COMP:9623"/>
        <dbReference type="Rhea" id="RHEA-COMP:9632"/>
        <dbReference type="Rhea" id="RHEA-COMP:9633"/>
        <dbReference type="Rhea" id="RHEA-COMP:9685"/>
        <dbReference type="ChEBI" id="CHEBI:15378"/>
        <dbReference type="ChEBI" id="CHEBI:16526"/>
        <dbReference type="ChEBI" id="CHEBI:64479"/>
        <dbReference type="ChEBI" id="CHEBI:78449"/>
        <dbReference type="ChEBI" id="CHEBI:78459"/>
        <dbReference type="ChEBI" id="CHEBI:78460"/>
    </reaction>
    <physiologicalReaction direction="left-to-right" evidence="20">
        <dbReference type="Rhea" id="RHEA:41837"/>
    </physiologicalReaction>
</comment>
<dbReference type="GO" id="GO:0004316">
    <property type="term" value="F:3-oxoacyl-[acyl-carrier-protein] reductase (NADPH) activity"/>
    <property type="evidence" value="ECO:0007669"/>
    <property type="project" value="UniProtKB-EC"/>
</dbReference>
<evidence type="ECO:0000256" key="3">
    <source>
        <dbReference type="ARBA" id="ARBA00022553"/>
    </source>
</evidence>
<evidence type="ECO:0000256" key="42">
    <source>
        <dbReference type="ARBA" id="ARBA00049171"/>
    </source>
</evidence>
<dbReference type="InterPro" id="IPR016039">
    <property type="entry name" value="Thiolase-like"/>
</dbReference>
<dbReference type="PANTHER" id="PTHR43775">
    <property type="entry name" value="FATTY ACID SYNTHASE"/>
    <property type="match status" value="1"/>
</dbReference>
<evidence type="ECO:0000256" key="45">
    <source>
        <dbReference type="ARBA" id="ARBA00049422"/>
    </source>
</evidence>
<dbReference type="SMART" id="SM00825">
    <property type="entry name" value="PKS_KS"/>
    <property type="match status" value="1"/>
</dbReference>
<evidence type="ECO:0000256" key="33">
    <source>
        <dbReference type="ARBA" id="ARBA00048420"/>
    </source>
</evidence>
<dbReference type="GO" id="GO:0006633">
    <property type="term" value="P:fatty acid biosynthetic process"/>
    <property type="evidence" value="ECO:0007669"/>
    <property type="project" value="UniProtKB-UniPathway"/>
</dbReference>
<dbReference type="Gene3D" id="1.10.1200.10">
    <property type="entry name" value="ACP-like"/>
    <property type="match status" value="1"/>
</dbReference>
<dbReference type="SUPFAM" id="SSF47336">
    <property type="entry name" value="ACP-like"/>
    <property type="match status" value="1"/>
</dbReference>
<dbReference type="Gene3D" id="3.40.50.720">
    <property type="entry name" value="NAD(P)-binding Rossmann-like Domain"/>
    <property type="match status" value="1"/>
</dbReference>
<evidence type="ECO:0000256" key="7">
    <source>
        <dbReference type="ARBA" id="ARBA00022990"/>
    </source>
</evidence>
<dbReference type="UniPathway" id="UPA00094"/>
<dbReference type="InterPro" id="IPR049900">
    <property type="entry name" value="PKS_mFAS_DH"/>
</dbReference>
<evidence type="ECO:0000256" key="16">
    <source>
        <dbReference type="ARBA" id="ARBA00023401"/>
    </source>
</evidence>
<dbReference type="Gene3D" id="3.40.366.10">
    <property type="entry name" value="Malonyl-Coenzyme A Acyl Carrier Protein, domain 2"/>
    <property type="match status" value="1"/>
</dbReference>
<keyword evidence="3" id="KW-0597">Phosphoprotein</keyword>
<dbReference type="SMART" id="SM00827">
    <property type="entry name" value="PKS_AT"/>
    <property type="match status" value="1"/>
</dbReference>
<evidence type="ECO:0000256" key="37">
    <source>
        <dbReference type="ARBA" id="ARBA00048691"/>
    </source>
</evidence>
<keyword evidence="4" id="KW-0808">Transferase</keyword>
<dbReference type="GO" id="GO:0004312">
    <property type="term" value="F:fatty acid synthase activity"/>
    <property type="evidence" value="ECO:0007669"/>
    <property type="project" value="TreeGrafter"/>
</dbReference>
<dbReference type="InterPro" id="IPR029058">
    <property type="entry name" value="AB_hydrolase_fold"/>
</dbReference>
<comment type="catalytic activity">
    <reaction evidence="11">
        <text>(3R)-hydroxyhexanoyl-[ACP] = (2E)-hexenoyl-[ACP] + H2O</text>
        <dbReference type="Rhea" id="RHEA:41828"/>
        <dbReference type="Rhea" id="RHEA-COMP:9630"/>
        <dbReference type="Rhea" id="RHEA-COMP:9631"/>
        <dbReference type="ChEBI" id="CHEBI:15377"/>
        <dbReference type="ChEBI" id="CHEBI:78457"/>
        <dbReference type="ChEBI" id="CHEBI:78458"/>
    </reaction>
    <physiologicalReaction direction="left-to-right" evidence="11">
        <dbReference type="Rhea" id="RHEA:41829"/>
    </physiologicalReaction>
</comment>
<comment type="catalytic activity">
    <reaction evidence="46">
        <text>butanoyl-[ACP] + malonyl-[ACP] + H(+) = 3-oxohexanoyl-[ACP] + holo-[ACP] + CO2</text>
        <dbReference type="Rhea" id="RHEA:41820"/>
        <dbReference type="Rhea" id="RHEA-COMP:9623"/>
        <dbReference type="Rhea" id="RHEA-COMP:9628"/>
        <dbReference type="Rhea" id="RHEA-COMP:9629"/>
        <dbReference type="Rhea" id="RHEA-COMP:9685"/>
        <dbReference type="ChEBI" id="CHEBI:15378"/>
        <dbReference type="ChEBI" id="CHEBI:16526"/>
        <dbReference type="ChEBI" id="CHEBI:64479"/>
        <dbReference type="ChEBI" id="CHEBI:78449"/>
        <dbReference type="ChEBI" id="CHEBI:78454"/>
        <dbReference type="ChEBI" id="CHEBI:78456"/>
    </reaction>
    <physiologicalReaction direction="left-to-right" evidence="46">
        <dbReference type="Rhea" id="RHEA:41821"/>
    </physiologicalReaction>
</comment>
<dbReference type="SMART" id="SM00822">
    <property type="entry name" value="PKS_KR"/>
    <property type="match status" value="1"/>
</dbReference>
<evidence type="ECO:0000256" key="48">
    <source>
        <dbReference type="ARBA" id="ARBA00049533"/>
    </source>
</evidence>
<dbReference type="PROSITE" id="PS52019">
    <property type="entry name" value="PKS_MFAS_DH"/>
    <property type="match status" value="1"/>
</dbReference>
<dbReference type="GO" id="GO:0019171">
    <property type="term" value="F:(3R)-hydroxyacyl-[acyl-carrier-protein] dehydratase activity"/>
    <property type="evidence" value="ECO:0007669"/>
    <property type="project" value="UniProtKB-EC"/>
</dbReference>
<feature type="region of interest" description="C-terminal hotdog fold" evidence="49">
    <location>
        <begin position="1002"/>
        <end position="1122"/>
    </location>
</feature>
<comment type="catalytic activity">
    <reaction evidence="15">
        <text>(3R)-hydroxyoctadecanoyl-[ACP] = (2E)-octadecenoyl-[ACP] + H2O</text>
        <dbReference type="Rhea" id="RHEA:41924"/>
        <dbReference type="Rhea" id="RHEA-COMP:9654"/>
        <dbReference type="Rhea" id="RHEA-COMP:9655"/>
        <dbReference type="ChEBI" id="CHEBI:15377"/>
        <dbReference type="ChEBI" id="CHEBI:78488"/>
        <dbReference type="ChEBI" id="CHEBI:78489"/>
    </reaction>
    <physiologicalReaction direction="left-to-right" evidence="15">
        <dbReference type="Rhea" id="RHEA:41925"/>
    </physiologicalReaction>
</comment>
<evidence type="ECO:0000256" key="30">
    <source>
        <dbReference type="ARBA" id="ARBA00048051"/>
    </source>
</evidence>
<dbReference type="Pfam" id="PF00550">
    <property type="entry name" value="PP-binding"/>
    <property type="match status" value="1"/>
</dbReference>
<comment type="catalytic activity">
    <reaction evidence="35">
        <text>3-oxohexanoyl-[ACP] + NADPH + H(+) = (3R)-hydroxyhexanoyl-[ACP] + NADP(+)</text>
        <dbReference type="Rhea" id="RHEA:41824"/>
        <dbReference type="Rhea" id="RHEA-COMP:9629"/>
        <dbReference type="Rhea" id="RHEA-COMP:9630"/>
        <dbReference type="ChEBI" id="CHEBI:15378"/>
        <dbReference type="ChEBI" id="CHEBI:57783"/>
        <dbReference type="ChEBI" id="CHEBI:58349"/>
        <dbReference type="ChEBI" id="CHEBI:78456"/>
        <dbReference type="ChEBI" id="CHEBI:78457"/>
    </reaction>
    <physiologicalReaction direction="left-to-right" evidence="35">
        <dbReference type="Rhea" id="RHEA:41825"/>
    </physiologicalReaction>
</comment>
<feature type="region of interest" description="N-terminal hotdog fold" evidence="49">
    <location>
        <begin position="867"/>
        <end position="991"/>
    </location>
</feature>
<feature type="active site" description="Proton donor; for dehydratase activity" evidence="49">
    <location>
        <position position="1051"/>
    </location>
</feature>
<dbReference type="GO" id="GO:0004313">
    <property type="term" value="F:[acyl-carrier-protein] S-acetyltransferase activity"/>
    <property type="evidence" value="ECO:0007669"/>
    <property type="project" value="UniProtKB-EC"/>
</dbReference>
<evidence type="ECO:0000256" key="32">
    <source>
        <dbReference type="ARBA" id="ARBA00048289"/>
    </source>
</evidence>
<evidence type="ECO:0000256" key="11">
    <source>
        <dbReference type="ARBA" id="ARBA00023373"/>
    </source>
</evidence>
<comment type="catalytic activity">
    <reaction evidence="30">
        <text>hexadecanoyl-[ACP] + malonyl-[ACP] + H(+) = 3-oxooctadecanoyl-[ACP] + holo-[ACP] + CO2</text>
        <dbReference type="Rhea" id="RHEA:41916"/>
        <dbReference type="Rhea" id="RHEA-COMP:9623"/>
        <dbReference type="Rhea" id="RHEA-COMP:9652"/>
        <dbReference type="Rhea" id="RHEA-COMP:9653"/>
        <dbReference type="Rhea" id="RHEA-COMP:9685"/>
        <dbReference type="ChEBI" id="CHEBI:15378"/>
        <dbReference type="ChEBI" id="CHEBI:16526"/>
        <dbReference type="ChEBI" id="CHEBI:64479"/>
        <dbReference type="ChEBI" id="CHEBI:78449"/>
        <dbReference type="ChEBI" id="CHEBI:78483"/>
        <dbReference type="ChEBI" id="CHEBI:78487"/>
    </reaction>
    <physiologicalReaction direction="left-to-right" evidence="30">
        <dbReference type="Rhea" id="RHEA:41917"/>
    </physiologicalReaction>
</comment>
<gene>
    <name evidence="52" type="primary">CSON007968</name>
</gene>
<proteinExistence type="predicted"/>
<evidence type="ECO:0000256" key="43">
    <source>
        <dbReference type="ARBA" id="ARBA00049263"/>
    </source>
</evidence>
<dbReference type="Pfam" id="PF13602">
    <property type="entry name" value="ADH_zinc_N_2"/>
    <property type="match status" value="1"/>
</dbReference>
<evidence type="ECO:0000256" key="28">
    <source>
        <dbReference type="ARBA" id="ARBA00047953"/>
    </source>
</evidence>
<dbReference type="InterPro" id="IPR001031">
    <property type="entry name" value="Thioesterase"/>
</dbReference>
<comment type="catalytic activity">
    <reaction evidence="43">
        <text>3-oxododecanoyl-[ACP] + NADPH + H(+) = (3R)-hydroxydodecanoyl-[ACP] + NADP(+)</text>
        <dbReference type="Rhea" id="RHEA:41872"/>
        <dbReference type="Rhea" id="RHEA-COMP:9641"/>
        <dbReference type="Rhea" id="RHEA-COMP:9642"/>
        <dbReference type="ChEBI" id="CHEBI:15378"/>
        <dbReference type="ChEBI" id="CHEBI:57783"/>
        <dbReference type="ChEBI" id="CHEBI:58349"/>
        <dbReference type="ChEBI" id="CHEBI:78469"/>
        <dbReference type="ChEBI" id="CHEBI:78470"/>
    </reaction>
    <physiologicalReaction direction="left-to-right" evidence="43">
        <dbReference type="Rhea" id="RHEA:41873"/>
    </physiologicalReaction>
</comment>
<evidence type="ECO:0000256" key="19">
    <source>
        <dbReference type="ARBA" id="ARBA00047300"/>
    </source>
</evidence>
<dbReference type="SUPFAM" id="SSF55048">
    <property type="entry name" value="Probable ACP-binding domain of malonyl-CoA ACP transacylase"/>
    <property type="match status" value="1"/>
</dbReference>
<evidence type="ECO:0000256" key="13">
    <source>
        <dbReference type="ARBA" id="ARBA00023394"/>
    </source>
</evidence>
<evidence type="ECO:0000256" key="26">
    <source>
        <dbReference type="ARBA" id="ARBA00047810"/>
    </source>
</evidence>
<evidence type="ECO:0000256" key="38">
    <source>
        <dbReference type="ARBA" id="ARBA00048704"/>
    </source>
</evidence>
<dbReference type="Pfam" id="PF00109">
    <property type="entry name" value="ketoacyl-synt"/>
    <property type="match status" value="1"/>
</dbReference>
<dbReference type="InterPro" id="IPR001227">
    <property type="entry name" value="Ac_transferase_dom_sf"/>
</dbReference>
<comment type="catalytic activity">
    <reaction evidence="34">
        <text>a fatty acyl-[ACP] + malonyl-[ACP] + H(+) = a 3-oxoacyl-[ACP] + holo-[ACP] + CO2</text>
        <dbReference type="Rhea" id="RHEA:22836"/>
        <dbReference type="Rhea" id="RHEA-COMP:9623"/>
        <dbReference type="Rhea" id="RHEA-COMP:9685"/>
        <dbReference type="Rhea" id="RHEA-COMP:9916"/>
        <dbReference type="Rhea" id="RHEA-COMP:14125"/>
        <dbReference type="ChEBI" id="CHEBI:15378"/>
        <dbReference type="ChEBI" id="CHEBI:16526"/>
        <dbReference type="ChEBI" id="CHEBI:64479"/>
        <dbReference type="ChEBI" id="CHEBI:78449"/>
        <dbReference type="ChEBI" id="CHEBI:78776"/>
        <dbReference type="ChEBI" id="CHEBI:138651"/>
        <dbReference type="EC" id="2.3.1.41"/>
    </reaction>
    <physiologicalReaction direction="left-to-right" evidence="34">
        <dbReference type="Rhea" id="RHEA:22837"/>
    </physiologicalReaction>
</comment>
<dbReference type="Pfam" id="PF21089">
    <property type="entry name" value="PKS_DH_N"/>
    <property type="match status" value="1"/>
</dbReference>
<feature type="active site" description="Proton acceptor; for dehydratase activity" evidence="49">
    <location>
        <position position="901"/>
    </location>
</feature>
<evidence type="ECO:0000256" key="44">
    <source>
        <dbReference type="ARBA" id="ARBA00049414"/>
    </source>
</evidence>
<evidence type="ECO:0000256" key="18">
    <source>
        <dbReference type="ARBA" id="ARBA00023442"/>
    </source>
</evidence>
<dbReference type="PROSITE" id="PS00606">
    <property type="entry name" value="KS3_1"/>
    <property type="match status" value="1"/>
</dbReference>
<comment type="catalytic activity">
    <reaction evidence="19">
        <text>3-oxooctadecanoyl-[ACP] + NADPH + H(+) = (3R)-hydroxyoctadecanoyl-[ACP] + NADP(+)</text>
        <dbReference type="Rhea" id="RHEA:41920"/>
        <dbReference type="Rhea" id="RHEA-COMP:9653"/>
        <dbReference type="Rhea" id="RHEA-COMP:9654"/>
        <dbReference type="ChEBI" id="CHEBI:15378"/>
        <dbReference type="ChEBI" id="CHEBI:57783"/>
        <dbReference type="ChEBI" id="CHEBI:58349"/>
        <dbReference type="ChEBI" id="CHEBI:78487"/>
        <dbReference type="ChEBI" id="CHEBI:78488"/>
    </reaction>
    <physiologicalReaction direction="left-to-right" evidence="19">
        <dbReference type="Rhea" id="RHEA:41921"/>
    </physiologicalReaction>
</comment>
<dbReference type="Gene3D" id="3.40.47.10">
    <property type="match status" value="1"/>
</dbReference>
<evidence type="ECO:0000256" key="5">
    <source>
        <dbReference type="ARBA" id="ARBA00022799"/>
    </source>
</evidence>
<comment type="catalytic activity">
    <reaction evidence="36">
        <text>a 2,3-saturated acyl-[ACP] + NADP(+) = a (2E)-enoyl-[ACP] + NADPH + H(+)</text>
        <dbReference type="Rhea" id="RHEA:22564"/>
        <dbReference type="Rhea" id="RHEA-COMP:9925"/>
        <dbReference type="Rhea" id="RHEA-COMP:9926"/>
        <dbReference type="ChEBI" id="CHEBI:15378"/>
        <dbReference type="ChEBI" id="CHEBI:57783"/>
        <dbReference type="ChEBI" id="CHEBI:58349"/>
        <dbReference type="ChEBI" id="CHEBI:78784"/>
        <dbReference type="ChEBI" id="CHEBI:78785"/>
        <dbReference type="EC" id="1.3.1.39"/>
    </reaction>
    <physiologicalReaction direction="right-to-left" evidence="36">
        <dbReference type="Rhea" id="RHEA:22566"/>
    </physiologicalReaction>
</comment>
<dbReference type="GO" id="GO:0141148">
    <property type="term" value="F:enoyl-[acyl-carrier-protein] reductase (NADPH) activity"/>
    <property type="evidence" value="ECO:0007669"/>
    <property type="project" value="UniProtKB-EC"/>
</dbReference>
<dbReference type="InterPro" id="IPR020841">
    <property type="entry name" value="PKS_Beta-ketoAc_synthase_dom"/>
</dbReference>
<comment type="catalytic activity">
    <reaction evidence="31">
        <text>(2E)-dodecenoyl-[ACP] + NADPH + H(+) = dodecanoyl-[ACP] + NADP(+)</text>
        <dbReference type="Rhea" id="RHEA:41880"/>
        <dbReference type="Rhea" id="RHEA-COMP:9643"/>
        <dbReference type="Rhea" id="RHEA-COMP:9644"/>
        <dbReference type="ChEBI" id="CHEBI:15378"/>
        <dbReference type="ChEBI" id="CHEBI:57783"/>
        <dbReference type="ChEBI" id="CHEBI:58349"/>
        <dbReference type="ChEBI" id="CHEBI:65264"/>
        <dbReference type="ChEBI" id="CHEBI:78472"/>
    </reaction>
    <physiologicalReaction direction="left-to-right" evidence="31">
        <dbReference type="Rhea" id="RHEA:41881"/>
    </physiologicalReaction>
</comment>
<dbReference type="SMART" id="SM00823">
    <property type="entry name" value="PKS_PP"/>
    <property type="match status" value="1"/>
</dbReference>
<dbReference type="SMART" id="SM00829">
    <property type="entry name" value="PKS_ER"/>
    <property type="match status" value="1"/>
</dbReference>
<sequence>MDSNSDVKSNAMKFNRQFALSSDDDIVISGVSGRFPNSHNVDELAYKLYNKIDCCDDAETRFRHRAGIPKRQGTVYDLDKFDASFFGFNQKLANATDPQTRCIVEHAWEAVLDAGVNPIDIKGSNTGVYTSVCTMESTEGIINVGIYDGYTIVGQNRGMLANRISYVLDLKGPSFVVDSACSSTMMALNCAYSAMRNGECDAAIVGGSNLTLAPITSLHFARLGVLAMDGYCRPFDKNASGYTRSEAISTVFLQKRRDAKRCYTTLVHSKINCDGYKEQGITYPAGHIQKILLNQFYEEINLSPLNVCYVEAHGTGTGVGDPEECEAIYQAFCKGRKEPLLVGSVKSSIGHTEPVSALCSLVKCVLALETGKISPNINFEEAHPAIMPLREGHLKVVAETTDLPGELVAASSFGFGGANGHILLKRNDRIKVNHGLPNDSLPRLVVWNGRTEESCNVVFDEVVKRPLDAEFIGLLHSCQTHSIQANMYRGFGLFTQQGDGNANCVGREVERSKGARVPLVFVYSGMGSQWTQMGSSLMQLPTFRKTIEECHKVLEKKGLNLIEILTSDDKKTFDNILHSFVGIAAIQIALTNILREMDIEPDYIIGHSVGELGCAYADGCFTAEEMILSAYSRGMASLETKVIFGSMAAIGLSYEQICPMLPEGIVVACHNGPDSCTISGPAELVAKFVKELTEKGIFAREVPCSNIPYHSKYIADMGPKLLARLKEVIKTPKQRSTKWLSTSVPESNWNTPAANYCSAEYQTNNLLSSVLFEETMRLLPENAVTIEIAPHGLLQAILRKGMTSSYHISLTQRNNVNNINILFAGLGKLYNQGWDIPIAKLYPPIQFPVSAGTPMIGHLIKWDHSDQFFVADLDSDTKERGAEQRFVITLSSKDYEYISGHKIDGRVLFPATGYLFIAWNAFARSMRAGDVFKDVAVEISDVKFVRATTLTKGTQVTLTIVMHYGTGRFEISESDATVVTGHIKELEKFNGINVSNTPKPDSVVLKTSDFYKELKLRGYHYDGEFKSVLEANSDASHAKISWHDNFVSFMDCMLQIGIIGIDSRSLMVPTALEKIQIDPAIFLQSIEKAEDVEFMNVQSIKELQVIQAKGIRMQGLKASTIMRRKPPGEPVLESYKCVPFLLPQNLNIQNAMRVIIQLGLETVPTLKVKGVEIGDHSNQLIIPHIQSALGDLPMIAAELTLLTHETELDIPGVTIDNESTITDCKDCLFVIGADFVYNSSKLEDISKSCKQNGFIISIENSDFGSSQITLPDNFDIISVISVDNICLVMIQCKKKKDEEESTYLTISVNDTSFSWLEEAKQALKKGKLYIIAQGEPLSGIIGLVNCLRREPKCDATCIFIDDNNAPKFDPENPFYKKQLEKGLGINVYRNGAWGSYRHLTLNEVSEPRPQTGHYYANTTMKGDLSSFTWFKGDLNTNAKNIVKIRYSALNFRDVMIATGKLDLSLMYSRLEQDCIIGFEFSGIDQNGKRVMGINKYGSLGTHAVVEDYFTWELPPHWTLEEAATVPCVYTTVYGAFFVETHIEKGKTILIHAGTGGVGLAAIRTALHYGLEVFTTVSTEEKKQYLLDLFPKLKPSHIGNSRDTSFYEMVMLQTKGIGVDYVLNSLADDKLITSLRCLAEDGHFLEIGKYDILNDSKIGLGHFAKNITFHVIMLDKVLKTGVTPEFIKLNDRITKDIHSGVIAPLRANTFEAKEIEKAFRFLASGKHMGKVLIKIREDDFSEESLPIPINPVVYCKPNMSYIIPGGLGGFGLELADWLVLRGCRNLVLSSSKGISKPYQEYRIQLWRSYGVNVTVSTSDIRTPKGCLELIKTGLELGPVGGIFNLAVILRDNIFENQDAEKFVESLSVKAFATKYLDEISRKLCPELEHFVVFSSVSCGRGNAGQTNYGMANSIMERIVESRVSAGFPGKAIQWGAVGEVGLVAQMAENKIDVEIGGTLQQRISSCLQVLDVLMTCPDPVTASMVVAEKKIRAGTGILGTVMNIIGIKDIKSIPMDQKLSEVGMDSLMAVEIKQTLERDYELVLSPQDLRVLTLKSLIDMTNKKSVNEDKATPGVNNRGLAVLFRDLSDEVYSTELIVPLKTKGESINTTVILPGVEGIAGKVWNDLGAKLNFSATVIQYKNTPINMNIHEMVESMFNQIIQGIIGESKTFKIIGYSFGSLLAIILTKKLEELGFTGKLILIEGSPVYLKNSMMNGLNAISQENHEAEIEFYLASIVMSYVAPNKPQEKLMTCKTFNEKIDFILSQMEGVSSYTEHAREMMNVLLKNTLLAYKLEINKIEKLKTDITLIRASEPMFLDIPEDYELSKQTSGEIHMKCVDGNHMTILDSDELVEILNQEFEQ</sequence>
<comment type="catalytic activity">
    <reaction evidence="44">
        <text>3-oxohexadecanoyl-[ACP] + NADPH + H(+) = (3R)-hydroxyhexadecanoyl-[ACP] + NADP(+)</text>
        <dbReference type="Rhea" id="RHEA:41904"/>
        <dbReference type="Rhea" id="RHEA-COMP:9649"/>
        <dbReference type="Rhea" id="RHEA-COMP:9650"/>
        <dbReference type="ChEBI" id="CHEBI:15378"/>
        <dbReference type="ChEBI" id="CHEBI:57783"/>
        <dbReference type="ChEBI" id="CHEBI:58349"/>
        <dbReference type="ChEBI" id="CHEBI:78478"/>
        <dbReference type="ChEBI" id="CHEBI:78480"/>
    </reaction>
    <physiologicalReaction direction="left-to-right" evidence="44">
        <dbReference type="Rhea" id="RHEA:41905"/>
    </physiologicalReaction>
</comment>
<evidence type="ECO:0000256" key="35">
    <source>
        <dbReference type="ARBA" id="ARBA00048571"/>
    </source>
</evidence>
<comment type="catalytic activity">
    <reaction evidence="40">
        <text>(2E)-octadecenoyl-[ACP] + NADPH + H(+) = octadecanoyl-[ACP] + NADP(+)</text>
        <dbReference type="Rhea" id="RHEA:41928"/>
        <dbReference type="Rhea" id="RHEA-COMP:9655"/>
        <dbReference type="Rhea" id="RHEA-COMP:9656"/>
        <dbReference type="ChEBI" id="CHEBI:15378"/>
        <dbReference type="ChEBI" id="CHEBI:57783"/>
        <dbReference type="ChEBI" id="CHEBI:58349"/>
        <dbReference type="ChEBI" id="CHEBI:78489"/>
        <dbReference type="ChEBI" id="CHEBI:78495"/>
    </reaction>
    <physiologicalReaction direction="left-to-right" evidence="40">
        <dbReference type="Rhea" id="RHEA:41929"/>
    </physiologicalReaction>
</comment>
<dbReference type="InterPro" id="IPR016036">
    <property type="entry name" value="Malonyl_transacylase_ACP-bd"/>
</dbReference>
<reference evidence="52" key="1">
    <citation type="submission" date="2018-07" db="EMBL/GenBank/DDBJ databases">
        <authorList>
            <person name="Quirk P.G."/>
            <person name="Krulwich T.A."/>
        </authorList>
    </citation>
    <scope>NUCLEOTIDE SEQUENCE</scope>
</reference>
<dbReference type="PANTHER" id="PTHR43775:SF23">
    <property type="entry name" value="FATTY ACID SYNTHASE 3"/>
    <property type="match status" value="1"/>
</dbReference>
<dbReference type="PROSITE" id="PS52004">
    <property type="entry name" value="KS3_2"/>
    <property type="match status" value="1"/>
</dbReference>
<evidence type="ECO:0000256" key="20">
    <source>
        <dbReference type="ARBA" id="ARBA00047394"/>
    </source>
</evidence>
<dbReference type="Gene3D" id="3.90.180.10">
    <property type="entry name" value="Medium-chain alcohol dehydrogenases, catalytic domain"/>
    <property type="match status" value="1"/>
</dbReference>
<feature type="domain" description="Ketosynthase family 3 (KS3)" evidence="50">
    <location>
        <begin position="23"/>
        <end position="426"/>
    </location>
</feature>
<dbReference type="GO" id="GO:0016297">
    <property type="term" value="F:fatty acyl-[ACP] hydrolase activity"/>
    <property type="evidence" value="ECO:0007669"/>
    <property type="project" value="UniProtKB-EC"/>
</dbReference>
<dbReference type="Gene3D" id="3.10.129.110">
    <property type="entry name" value="Polyketide synthase dehydratase"/>
    <property type="match status" value="1"/>
</dbReference>
<comment type="catalytic activity">
    <reaction evidence="24">
        <text>(2E)-butenoyl-[ACP] + NADPH + H(+) = butanoyl-[ACP] + NADP(+)</text>
        <dbReference type="Rhea" id="RHEA:41812"/>
        <dbReference type="Rhea" id="RHEA-COMP:9627"/>
        <dbReference type="Rhea" id="RHEA-COMP:9628"/>
        <dbReference type="ChEBI" id="CHEBI:15378"/>
        <dbReference type="ChEBI" id="CHEBI:57783"/>
        <dbReference type="ChEBI" id="CHEBI:58349"/>
        <dbReference type="ChEBI" id="CHEBI:78453"/>
        <dbReference type="ChEBI" id="CHEBI:78454"/>
    </reaction>
    <physiologicalReaction direction="left-to-right" evidence="24">
        <dbReference type="Rhea" id="RHEA:41813"/>
    </physiologicalReaction>
</comment>
<comment type="catalytic activity">
    <reaction evidence="14">
        <text>(3R)-hydroxytetradecanoyl-[ACP] = (2E)-tetradecenoyl-[ACP] + H2O</text>
        <dbReference type="Rhea" id="RHEA:41892"/>
        <dbReference type="Rhea" id="RHEA-COMP:9646"/>
        <dbReference type="Rhea" id="RHEA-COMP:9647"/>
        <dbReference type="ChEBI" id="CHEBI:15377"/>
        <dbReference type="ChEBI" id="CHEBI:78474"/>
        <dbReference type="ChEBI" id="CHEBI:78475"/>
    </reaction>
    <physiologicalReaction direction="left-to-right" evidence="14">
        <dbReference type="Rhea" id="RHEA:41893"/>
    </physiologicalReaction>
</comment>
<evidence type="ECO:0000256" key="49">
    <source>
        <dbReference type="PROSITE-ProRule" id="PRU01363"/>
    </source>
</evidence>
<dbReference type="InterPro" id="IPR036291">
    <property type="entry name" value="NAD(P)-bd_dom_sf"/>
</dbReference>
<dbReference type="InterPro" id="IPR057326">
    <property type="entry name" value="KR_dom"/>
</dbReference>
<dbReference type="InterPro" id="IPR009081">
    <property type="entry name" value="PP-bd_ACP"/>
</dbReference>
<dbReference type="SUPFAM" id="SSF52151">
    <property type="entry name" value="FabD/lysophospholipase-like"/>
    <property type="match status" value="1"/>
</dbReference>
<comment type="catalytic activity">
    <reaction evidence="22">
        <text>3-oxodecanoyl-[ACP] + NADPH + H(+) = (3R)-hydroxydecanoyl-[ACP] + NADP(+)</text>
        <dbReference type="Rhea" id="RHEA:41856"/>
        <dbReference type="Rhea" id="RHEA-COMP:9637"/>
        <dbReference type="Rhea" id="RHEA-COMP:9638"/>
        <dbReference type="ChEBI" id="CHEBI:15378"/>
        <dbReference type="ChEBI" id="CHEBI:57783"/>
        <dbReference type="ChEBI" id="CHEBI:58349"/>
        <dbReference type="ChEBI" id="CHEBI:78464"/>
        <dbReference type="ChEBI" id="CHEBI:78466"/>
    </reaction>
    <physiologicalReaction direction="left-to-right" evidence="22">
        <dbReference type="Rhea" id="RHEA:41857"/>
    </physiologicalReaction>
</comment>
<evidence type="ECO:0000256" key="14">
    <source>
        <dbReference type="ARBA" id="ARBA00023398"/>
    </source>
</evidence>
<evidence type="ECO:0000259" key="50">
    <source>
        <dbReference type="PROSITE" id="PS52004"/>
    </source>
</evidence>
<evidence type="ECO:0000256" key="31">
    <source>
        <dbReference type="ARBA" id="ARBA00048281"/>
    </source>
</evidence>
<dbReference type="OMA" id="CIWITPA"/>
<comment type="function">
    <text evidence="18">Fatty acid synthetase is a multifunctional enzyme that catalyzes the de novo biosynthesis of long-chain saturated fatty acids starting from acetyl-CoA and malonyl-CoA in the presence of NADPH. This multifunctional protein contains 7 catalytic activities and a site for the binding of the prosthetic group 4'-phosphopantetheine of the acyl carrier protein ([ACP]) domain.</text>
</comment>
<comment type="catalytic activity">
    <reaction evidence="26">
        <text>(2E)-hexadecenoyl-[ACP] + NADPH + H(+) = hexadecanoyl-[ACP] + NADP(+)</text>
        <dbReference type="Rhea" id="RHEA:41912"/>
        <dbReference type="Rhea" id="RHEA-COMP:9651"/>
        <dbReference type="Rhea" id="RHEA-COMP:9652"/>
        <dbReference type="ChEBI" id="CHEBI:15378"/>
        <dbReference type="ChEBI" id="CHEBI:57783"/>
        <dbReference type="ChEBI" id="CHEBI:58349"/>
        <dbReference type="ChEBI" id="CHEBI:78481"/>
        <dbReference type="ChEBI" id="CHEBI:78483"/>
    </reaction>
    <physiologicalReaction direction="left-to-right" evidence="26">
        <dbReference type="Rhea" id="RHEA:41913"/>
    </physiologicalReaction>
</comment>
<dbReference type="InterPro" id="IPR042104">
    <property type="entry name" value="PKS_dehydratase_sf"/>
</dbReference>
<evidence type="ECO:0000256" key="47">
    <source>
        <dbReference type="ARBA" id="ARBA00049521"/>
    </source>
</evidence>
<dbReference type="InterPro" id="IPR018201">
    <property type="entry name" value="Ketoacyl_synth_AS"/>
</dbReference>
<comment type="catalytic activity">
    <reaction evidence="48">
        <text>octanoyl-[ACP] + malonyl-[ACP] + H(+) = 3-oxodecanoyl-[ACP] + holo-[ACP] + CO2</text>
        <dbReference type="Rhea" id="RHEA:41852"/>
        <dbReference type="Rhea" id="RHEA-COMP:9623"/>
        <dbReference type="Rhea" id="RHEA-COMP:9636"/>
        <dbReference type="Rhea" id="RHEA-COMP:9637"/>
        <dbReference type="Rhea" id="RHEA-COMP:9685"/>
        <dbReference type="ChEBI" id="CHEBI:15378"/>
        <dbReference type="ChEBI" id="CHEBI:16526"/>
        <dbReference type="ChEBI" id="CHEBI:64479"/>
        <dbReference type="ChEBI" id="CHEBI:78449"/>
        <dbReference type="ChEBI" id="CHEBI:78463"/>
        <dbReference type="ChEBI" id="CHEBI:78464"/>
    </reaction>
    <physiologicalReaction direction="left-to-right" evidence="48">
        <dbReference type="Rhea" id="RHEA:41853"/>
    </physiologicalReaction>
</comment>
<evidence type="ECO:0000256" key="6">
    <source>
        <dbReference type="ARBA" id="ARBA00022898"/>
    </source>
</evidence>
<feature type="domain" description="PKS/mFAS DH" evidence="51">
    <location>
        <begin position="867"/>
        <end position="1122"/>
    </location>
</feature>
<evidence type="ECO:0000256" key="17">
    <source>
        <dbReference type="ARBA" id="ARBA00023402"/>
    </source>
</evidence>
<evidence type="ECO:0000256" key="4">
    <source>
        <dbReference type="ARBA" id="ARBA00022679"/>
    </source>
</evidence>
<evidence type="ECO:0000256" key="36">
    <source>
        <dbReference type="ARBA" id="ARBA00048650"/>
    </source>
</evidence>
<dbReference type="SUPFAM" id="SSF50129">
    <property type="entry name" value="GroES-like"/>
    <property type="match status" value="1"/>
</dbReference>
<comment type="catalytic activity">
    <reaction evidence="23">
        <text>tetradecanoyl-[ACP] + malonyl-[ACP] + H(+) = 3-oxohexadecanoyl-[ACP] + holo-[ACP] + CO2</text>
        <dbReference type="Rhea" id="RHEA:41900"/>
        <dbReference type="Rhea" id="RHEA-COMP:9623"/>
        <dbReference type="Rhea" id="RHEA-COMP:9648"/>
        <dbReference type="Rhea" id="RHEA-COMP:9649"/>
        <dbReference type="Rhea" id="RHEA-COMP:9685"/>
        <dbReference type="ChEBI" id="CHEBI:15378"/>
        <dbReference type="ChEBI" id="CHEBI:16526"/>
        <dbReference type="ChEBI" id="CHEBI:64479"/>
        <dbReference type="ChEBI" id="CHEBI:78449"/>
        <dbReference type="ChEBI" id="CHEBI:78477"/>
        <dbReference type="ChEBI" id="CHEBI:78478"/>
    </reaction>
    <physiologicalReaction direction="left-to-right" evidence="23">
        <dbReference type="Rhea" id="RHEA:41901"/>
    </physiologicalReaction>
</comment>
<evidence type="ECO:0000256" key="34">
    <source>
        <dbReference type="ARBA" id="ARBA00048506"/>
    </source>
</evidence>
<dbReference type="Gene3D" id="3.30.70.3290">
    <property type="match status" value="1"/>
</dbReference>
<organism evidence="52">
    <name type="scientific">Culicoides sonorensis</name>
    <name type="common">Biting midge</name>
    <dbReference type="NCBI Taxonomy" id="179676"/>
    <lineage>
        <taxon>Eukaryota</taxon>
        <taxon>Metazoa</taxon>
        <taxon>Ecdysozoa</taxon>
        <taxon>Arthropoda</taxon>
        <taxon>Hexapoda</taxon>
        <taxon>Insecta</taxon>
        <taxon>Pterygota</taxon>
        <taxon>Neoptera</taxon>
        <taxon>Endopterygota</taxon>
        <taxon>Diptera</taxon>
        <taxon>Nematocera</taxon>
        <taxon>Chironomoidea</taxon>
        <taxon>Ceratopogonidae</taxon>
        <taxon>Ceratopogoninae</taxon>
        <taxon>Culicoides</taxon>
        <taxon>Monoculicoides</taxon>
    </lineage>
</organism>
<dbReference type="Pfam" id="PF02801">
    <property type="entry name" value="Ketoacyl-synt_C"/>
    <property type="match status" value="1"/>
</dbReference>
<dbReference type="InterPro" id="IPR016035">
    <property type="entry name" value="Acyl_Trfase/lysoPLipase"/>
</dbReference>
<comment type="catalytic activity">
    <reaction evidence="33">
        <text>(2E)-octenoyl-[ACP] + NADPH + H(+) = octanoyl-[ACP] + NADP(+)</text>
        <dbReference type="Rhea" id="RHEA:41848"/>
        <dbReference type="Rhea" id="RHEA-COMP:9635"/>
        <dbReference type="Rhea" id="RHEA-COMP:9636"/>
        <dbReference type="ChEBI" id="CHEBI:15378"/>
        <dbReference type="ChEBI" id="CHEBI:57783"/>
        <dbReference type="ChEBI" id="CHEBI:58349"/>
        <dbReference type="ChEBI" id="CHEBI:78462"/>
        <dbReference type="ChEBI" id="CHEBI:78463"/>
    </reaction>
    <physiologicalReaction direction="left-to-right" evidence="33">
        <dbReference type="Rhea" id="RHEA:41849"/>
    </physiologicalReaction>
</comment>
<evidence type="ECO:0000256" key="15">
    <source>
        <dbReference type="ARBA" id="ARBA00023399"/>
    </source>
</evidence>
<comment type="catalytic activity">
    <reaction evidence="10">
        <text>(3R)-hydroxydodecanoyl-[ACP] = (2E)-dodecenoyl-[ACP] + H2O</text>
        <dbReference type="Rhea" id="RHEA:41876"/>
        <dbReference type="Rhea" id="RHEA-COMP:9642"/>
        <dbReference type="Rhea" id="RHEA-COMP:9643"/>
        <dbReference type="ChEBI" id="CHEBI:15377"/>
        <dbReference type="ChEBI" id="CHEBI:78470"/>
        <dbReference type="ChEBI" id="CHEBI:78472"/>
    </reaction>
    <physiologicalReaction direction="left-to-right" evidence="10">
        <dbReference type="Rhea" id="RHEA:41877"/>
    </physiologicalReaction>
</comment>
<comment type="catalytic activity">
    <reaction evidence="42">
        <text>(2E)-tetradecenoyl-[ACP] + NADPH + H(+) = tetradecanoyl-[ACP] + NADP(+)</text>
        <dbReference type="Rhea" id="RHEA:41896"/>
        <dbReference type="Rhea" id="RHEA-COMP:9647"/>
        <dbReference type="Rhea" id="RHEA-COMP:9648"/>
        <dbReference type="ChEBI" id="CHEBI:15378"/>
        <dbReference type="ChEBI" id="CHEBI:57783"/>
        <dbReference type="ChEBI" id="CHEBI:58349"/>
        <dbReference type="ChEBI" id="CHEBI:78475"/>
        <dbReference type="ChEBI" id="CHEBI:78477"/>
    </reaction>
    <physiologicalReaction direction="left-to-right" evidence="42">
        <dbReference type="Rhea" id="RHEA:41897"/>
    </physiologicalReaction>
</comment>
<comment type="catalytic activity">
    <reaction evidence="16">
        <text>(3R)-hydroxyhexadecanoyl-[ACP] = (2E)-hexadecenoyl-[ACP] + H2O</text>
        <dbReference type="Rhea" id="RHEA:41908"/>
        <dbReference type="Rhea" id="RHEA-COMP:9650"/>
        <dbReference type="Rhea" id="RHEA-COMP:9651"/>
        <dbReference type="ChEBI" id="CHEBI:15377"/>
        <dbReference type="ChEBI" id="CHEBI:78480"/>
        <dbReference type="ChEBI" id="CHEBI:78481"/>
    </reaction>
    <physiologicalReaction direction="left-to-right" evidence="16">
        <dbReference type="Rhea" id="RHEA:41909"/>
    </physiologicalReaction>
</comment>
<comment type="catalytic activity">
    <reaction evidence="27">
        <text>(2E)-hexenoyl-[ACP] + NADPH + H(+) = hexanoyl-[ACP] + NADP(+)</text>
        <dbReference type="Rhea" id="RHEA:41832"/>
        <dbReference type="Rhea" id="RHEA-COMP:9631"/>
        <dbReference type="Rhea" id="RHEA-COMP:9632"/>
        <dbReference type="ChEBI" id="CHEBI:15378"/>
        <dbReference type="ChEBI" id="CHEBI:57783"/>
        <dbReference type="ChEBI" id="CHEBI:58349"/>
        <dbReference type="ChEBI" id="CHEBI:78458"/>
        <dbReference type="ChEBI" id="CHEBI:78459"/>
    </reaction>
    <physiologicalReaction direction="left-to-right" evidence="27">
        <dbReference type="Rhea" id="RHEA:41833"/>
    </physiologicalReaction>
</comment>
<name>A0A336MXS7_CULSO</name>
<comment type="catalytic activity">
    <reaction evidence="9">
        <text>(3R)-hydroxyoctanoyl-[ACP] = (2E)-octenoyl-[ACP] + H2O</text>
        <dbReference type="Rhea" id="RHEA:41844"/>
        <dbReference type="Rhea" id="RHEA-COMP:9634"/>
        <dbReference type="Rhea" id="RHEA-COMP:9635"/>
        <dbReference type="ChEBI" id="CHEBI:15377"/>
        <dbReference type="ChEBI" id="CHEBI:78461"/>
        <dbReference type="ChEBI" id="CHEBI:78462"/>
    </reaction>
    <physiologicalReaction direction="left-to-right" evidence="9">
        <dbReference type="Rhea" id="RHEA:41845"/>
    </physiologicalReaction>
</comment>
<evidence type="ECO:0000256" key="22">
    <source>
        <dbReference type="ARBA" id="ARBA00047440"/>
    </source>
</evidence>
<evidence type="ECO:0000256" key="39">
    <source>
        <dbReference type="ARBA" id="ARBA00048935"/>
    </source>
</evidence>
<keyword evidence="6" id="KW-0663">Pyridoxal phosphate</keyword>
<comment type="catalytic activity">
    <reaction evidence="47">
        <text>(2E)-decenoyl-[ACP] + NADPH + H(+) = decanoyl-[ACP] + NADP(+)</text>
        <dbReference type="Rhea" id="RHEA:41864"/>
        <dbReference type="Rhea" id="RHEA-COMP:9639"/>
        <dbReference type="Rhea" id="RHEA-COMP:9640"/>
        <dbReference type="ChEBI" id="CHEBI:15378"/>
        <dbReference type="ChEBI" id="CHEBI:57783"/>
        <dbReference type="ChEBI" id="CHEBI:58349"/>
        <dbReference type="ChEBI" id="CHEBI:78467"/>
        <dbReference type="ChEBI" id="CHEBI:78468"/>
    </reaction>
    <physiologicalReaction direction="left-to-right" evidence="47">
        <dbReference type="Rhea" id="RHEA:41865"/>
    </physiologicalReaction>
</comment>
<evidence type="ECO:0000256" key="23">
    <source>
        <dbReference type="ARBA" id="ARBA00047451"/>
    </source>
</evidence>
<evidence type="ECO:0000256" key="40">
    <source>
        <dbReference type="ARBA" id="ARBA00049019"/>
    </source>
</evidence>
<dbReference type="CDD" id="cd00833">
    <property type="entry name" value="PKS"/>
    <property type="match status" value="1"/>
</dbReference>
<dbReference type="InterPro" id="IPR014031">
    <property type="entry name" value="Ketoacyl_synth_C"/>
</dbReference>
<evidence type="ECO:0000313" key="52">
    <source>
        <dbReference type="EMBL" id="SSX34421.1"/>
    </source>
</evidence>
<keyword evidence="2" id="KW-0596">Phosphopantetheine</keyword>
<dbReference type="SUPFAM" id="SSF53901">
    <property type="entry name" value="Thiolase-like"/>
    <property type="match status" value="1"/>
</dbReference>
<dbReference type="InterPro" id="IPR049552">
    <property type="entry name" value="PKS_DH_N"/>
</dbReference>
<dbReference type="Pfam" id="PF21149">
    <property type="entry name" value="FAS_pseudo-KR"/>
    <property type="match status" value="1"/>
</dbReference>
<evidence type="ECO:0000256" key="21">
    <source>
        <dbReference type="ARBA" id="ARBA00047400"/>
    </source>
</evidence>
<dbReference type="InterPro" id="IPR013968">
    <property type="entry name" value="PKS_KR"/>
</dbReference>
<comment type="catalytic activity">
    <reaction evidence="29">
        <text>acetyl-[ACP] + malonyl-[ACP] + H(+) = 3-oxobutanoyl-[ACP] + holo-[ACP] + CO2</text>
        <dbReference type="Rhea" id="RHEA:41800"/>
        <dbReference type="Rhea" id="RHEA-COMP:9621"/>
        <dbReference type="Rhea" id="RHEA-COMP:9623"/>
        <dbReference type="Rhea" id="RHEA-COMP:9625"/>
        <dbReference type="Rhea" id="RHEA-COMP:9685"/>
        <dbReference type="ChEBI" id="CHEBI:15378"/>
        <dbReference type="ChEBI" id="CHEBI:16526"/>
        <dbReference type="ChEBI" id="CHEBI:64479"/>
        <dbReference type="ChEBI" id="CHEBI:78446"/>
        <dbReference type="ChEBI" id="CHEBI:78449"/>
        <dbReference type="ChEBI" id="CHEBI:78450"/>
    </reaction>
    <physiologicalReaction direction="left-to-right" evidence="29">
        <dbReference type="Rhea" id="RHEA:41801"/>
    </physiologicalReaction>
</comment>
<dbReference type="GO" id="GO:0004315">
    <property type="term" value="F:3-oxoacyl-[acyl-carrier-protein] synthase activity"/>
    <property type="evidence" value="ECO:0007669"/>
    <property type="project" value="UniProtKB-EC"/>
</dbReference>
<evidence type="ECO:0000256" key="41">
    <source>
        <dbReference type="ARBA" id="ARBA00049109"/>
    </source>
</evidence>
<dbReference type="InterPro" id="IPR050091">
    <property type="entry name" value="PKS_NRPS_Biosynth_Enz"/>
</dbReference>
<dbReference type="InterPro" id="IPR014043">
    <property type="entry name" value="Acyl_transferase_dom"/>
</dbReference>
<comment type="catalytic activity">
    <reaction evidence="25">
        <text>dodecanoyl-[ACP] + malonyl-[ACP] + H(+) = 3-oxotetradecanoyl-[ACP] + holo-[ACP] + CO2</text>
        <dbReference type="Rhea" id="RHEA:41884"/>
        <dbReference type="Rhea" id="RHEA-COMP:9623"/>
        <dbReference type="Rhea" id="RHEA-COMP:9644"/>
        <dbReference type="Rhea" id="RHEA-COMP:9645"/>
        <dbReference type="Rhea" id="RHEA-COMP:9685"/>
        <dbReference type="ChEBI" id="CHEBI:15378"/>
        <dbReference type="ChEBI" id="CHEBI:16526"/>
        <dbReference type="ChEBI" id="CHEBI:64479"/>
        <dbReference type="ChEBI" id="CHEBI:65264"/>
        <dbReference type="ChEBI" id="CHEBI:78449"/>
        <dbReference type="ChEBI" id="CHEBI:78473"/>
    </reaction>
    <physiologicalReaction direction="left-to-right" evidence="25">
        <dbReference type="Rhea" id="RHEA:41885"/>
    </physiologicalReaction>
</comment>
<keyword evidence="5" id="KW-0702">S-nitrosylation</keyword>
<comment type="pathway">
    <text evidence="1">Lipid metabolism.</text>
</comment>
<dbReference type="EMBL" id="UFQT01003008">
    <property type="protein sequence ID" value="SSX34421.1"/>
    <property type="molecule type" value="Genomic_DNA"/>
</dbReference>
<dbReference type="InterPro" id="IPR020806">
    <property type="entry name" value="PKS_PP-bd"/>
</dbReference>
<evidence type="ECO:0000256" key="27">
    <source>
        <dbReference type="ARBA" id="ARBA00047897"/>
    </source>
</evidence>
<comment type="catalytic activity">
    <reaction evidence="12">
        <text>(3R)-hydroxydecanoyl-[ACP] = (2E)-decenoyl-[ACP] + H2O</text>
        <dbReference type="Rhea" id="RHEA:41860"/>
        <dbReference type="Rhea" id="RHEA-COMP:9638"/>
        <dbReference type="Rhea" id="RHEA-COMP:9639"/>
        <dbReference type="ChEBI" id="CHEBI:15377"/>
        <dbReference type="ChEBI" id="CHEBI:78466"/>
        <dbReference type="ChEBI" id="CHEBI:78467"/>
    </reaction>
    <physiologicalReaction direction="left-to-right" evidence="12">
        <dbReference type="Rhea" id="RHEA:41861"/>
    </physiologicalReaction>
</comment>
<dbReference type="GO" id="GO:0031177">
    <property type="term" value="F:phosphopantetheine binding"/>
    <property type="evidence" value="ECO:0007669"/>
    <property type="project" value="InterPro"/>
</dbReference>
<dbReference type="InterPro" id="IPR014030">
    <property type="entry name" value="Ketoacyl_synth_N"/>
</dbReference>
<evidence type="ECO:0000256" key="24">
    <source>
        <dbReference type="ARBA" id="ARBA00047500"/>
    </source>
</evidence>
<accession>A0A336MXS7</accession>
<comment type="catalytic activity">
    <reaction evidence="32">
        <text>tetradecanoyl-[ACP] + H2O = tetradecanoate + holo-[ACP] + H(+)</text>
        <dbReference type="Rhea" id="RHEA:30123"/>
        <dbReference type="Rhea" id="RHEA-COMP:9648"/>
        <dbReference type="Rhea" id="RHEA-COMP:9685"/>
        <dbReference type="ChEBI" id="CHEBI:15377"/>
        <dbReference type="ChEBI" id="CHEBI:15378"/>
        <dbReference type="ChEBI" id="CHEBI:30807"/>
        <dbReference type="ChEBI" id="CHEBI:64479"/>
        <dbReference type="ChEBI" id="CHEBI:78477"/>
        <dbReference type="EC" id="3.1.2.14"/>
    </reaction>
    <physiologicalReaction direction="left-to-right" evidence="32">
        <dbReference type="Rhea" id="RHEA:30124"/>
    </physiologicalReaction>
</comment>
<evidence type="ECO:0000256" key="1">
    <source>
        <dbReference type="ARBA" id="ARBA00005189"/>
    </source>
</evidence>
<dbReference type="InterPro" id="IPR011032">
    <property type="entry name" value="GroES-like_sf"/>
</dbReference>
<dbReference type="InterPro" id="IPR036736">
    <property type="entry name" value="ACP-like_sf"/>
</dbReference>
<dbReference type="InterPro" id="IPR020843">
    <property type="entry name" value="ER"/>
</dbReference>
<dbReference type="Gene3D" id="3.40.50.1820">
    <property type="entry name" value="alpha/beta hydrolase"/>
    <property type="match status" value="1"/>
</dbReference>
<comment type="catalytic activity">
    <reaction evidence="37">
        <text>holo-[ACP] + acetyl-CoA = acetyl-[ACP] + CoA</text>
        <dbReference type="Rhea" id="RHEA:41788"/>
        <dbReference type="Rhea" id="RHEA-COMP:9621"/>
        <dbReference type="Rhea" id="RHEA-COMP:9685"/>
        <dbReference type="ChEBI" id="CHEBI:57287"/>
        <dbReference type="ChEBI" id="CHEBI:57288"/>
        <dbReference type="ChEBI" id="CHEBI:64479"/>
        <dbReference type="ChEBI" id="CHEBI:78446"/>
        <dbReference type="EC" id="2.3.1.38"/>
    </reaction>
    <physiologicalReaction direction="left-to-right" evidence="37">
        <dbReference type="Rhea" id="RHEA:41789"/>
    </physiologicalReaction>
</comment>
<comment type="catalytic activity">
    <reaction evidence="17">
        <text>(3R)-hydroxybutanoyl-[ACP] = (2E)-butenoyl-[ACP] + H2O</text>
        <dbReference type="Rhea" id="RHEA:41808"/>
        <dbReference type="Rhea" id="RHEA-COMP:9626"/>
        <dbReference type="Rhea" id="RHEA-COMP:9627"/>
        <dbReference type="ChEBI" id="CHEBI:15377"/>
        <dbReference type="ChEBI" id="CHEBI:78451"/>
        <dbReference type="ChEBI" id="CHEBI:78453"/>
    </reaction>
    <physiologicalReaction direction="left-to-right" evidence="17">
        <dbReference type="Rhea" id="RHEA:41809"/>
    </physiologicalReaction>
</comment>
<comment type="catalytic activity">
    <reaction evidence="41">
        <text>decanoyl-[ACP] + malonyl-[ACP] + H(+) = 3-oxododecanoyl-[ACP] + holo-[ACP] + CO2</text>
        <dbReference type="Rhea" id="RHEA:41868"/>
        <dbReference type="Rhea" id="RHEA-COMP:9623"/>
        <dbReference type="Rhea" id="RHEA-COMP:9640"/>
        <dbReference type="Rhea" id="RHEA-COMP:9641"/>
        <dbReference type="Rhea" id="RHEA-COMP:9685"/>
        <dbReference type="ChEBI" id="CHEBI:15378"/>
        <dbReference type="ChEBI" id="CHEBI:16526"/>
        <dbReference type="ChEBI" id="CHEBI:64479"/>
        <dbReference type="ChEBI" id="CHEBI:78449"/>
        <dbReference type="ChEBI" id="CHEBI:78468"/>
        <dbReference type="ChEBI" id="CHEBI:78469"/>
    </reaction>
    <physiologicalReaction direction="left-to-right" evidence="41">
        <dbReference type="Rhea" id="RHEA:41869"/>
    </physiologicalReaction>
</comment>
<evidence type="ECO:0000256" key="46">
    <source>
        <dbReference type="ARBA" id="ARBA00049449"/>
    </source>
</evidence>